<feature type="transmembrane region" description="Helical" evidence="1">
    <location>
        <begin position="59"/>
        <end position="79"/>
    </location>
</feature>
<evidence type="ECO:0000256" key="1">
    <source>
        <dbReference type="SAM" id="Phobius"/>
    </source>
</evidence>
<feature type="transmembrane region" description="Helical" evidence="1">
    <location>
        <begin position="31"/>
        <end position="47"/>
    </location>
</feature>
<gene>
    <name evidence="2" type="ORF">CWC46_16480</name>
    <name evidence="3" type="ORF">Ser39006_016480</name>
</gene>
<reference evidence="3 4" key="1">
    <citation type="journal article" date="2013" name="Genome Announc.">
        <title>Draft genome sequence of Serratia sp. strain ATCC 39006, a model bacterium for analysis of the biosynthesis and regulation of prodigiosin, a carbapenem, and gas vesicles.</title>
        <authorList>
            <person name="Fineran P.C."/>
            <person name="Iglesias Cans M.C."/>
            <person name="Ramsay J.P."/>
            <person name="Wilf N.M."/>
            <person name="Cossyleon D."/>
            <person name="McNeil M.B."/>
            <person name="Williamson N.R."/>
            <person name="Monson R.E."/>
            <person name="Becher S.A."/>
            <person name="Stanton J.A."/>
            <person name="Brugger K."/>
            <person name="Brown S.D."/>
            <person name="Salmond G.P."/>
        </authorList>
    </citation>
    <scope>NUCLEOTIDE SEQUENCE [LARGE SCALE GENOMIC DNA]</scope>
    <source>
        <strain evidence="3">ATCC 39006</strain>
        <strain evidence="4">ATCC 39006 / SC 11482</strain>
    </source>
</reference>
<dbReference type="InterPro" id="IPR009707">
    <property type="entry name" value="GlpM/YdgC"/>
</dbReference>
<dbReference type="Proteomes" id="UP000017700">
    <property type="component" value="Chromosome"/>
</dbReference>
<evidence type="ECO:0000313" key="5">
    <source>
        <dbReference type="Proteomes" id="UP000233778"/>
    </source>
</evidence>
<evidence type="ECO:0000313" key="2">
    <source>
        <dbReference type="EMBL" id="AUH01265.1"/>
    </source>
</evidence>
<evidence type="ECO:0000313" key="4">
    <source>
        <dbReference type="Proteomes" id="UP000017700"/>
    </source>
</evidence>
<dbReference type="OrthoDB" id="6053681at2"/>
<keyword evidence="4" id="KW-1185">Reference proteome</keyword>
<feature type="transmembrane region" description="Helical" evidence="1">
    <location>
        <begin position="85"/>
        <end position="104"/>
    </location>
</feature>
<name>A0A2I5T9L9_SERS3</name>
<evidence type="ECO:0000313" key="3">
    <source>
        <dbReference type="EMBL" id="AUH05586.1"/>
    </source>
</evidence>
<dbReference type="EMBL" id="CP025085">
    <property type="protein sequence ID" value="AUH01265.1"/>
    <property type="molecule type" value="Genomic_DNA"/>
</dbReference>
<dbReference type="RefSeq" id="WP_021015455.1">
    <property type="nucleotide sequence ID" value="NZ_CP025084.1"/>
</dbReference>
<dbReference type="KEGG" id="serq:CWC46_16480"/>
<organism evidence="3 4">
    <name type="scientific">Serratia sp. (strain ATCC 39006)</name>
    <name type="common">Prodigiosinella confusarubida</name>
    <dbReference type="NCBI Taxonomy" id="104623"/>
    <lineage>
        <taxon>Bacteria</taxon>
        <taxon>Pseudomonadati</taxon>
        <taxon>Pseudomonadota</taxon>
        <taxon>Gammaproteobacteria</taxon>
        <taxon>Enterobacterales</taxon>
        <taxon>Pectobacteriaceae</taxon>
        <taxon>Prodigiosinella</taxon>
    </lineage>
</organism>
<dbReference type="AlphaFoldDB" id="A0A2I5T9L9"/>
<sequence length="113" mass="12605">MSLLIKAVLGAFVVLLIGVLAKTRNYYIAGLIPLFPTFALIAHYIVGAERGIDALRATILFGIWSVIPYLIYLISLYYLTTMMRLPQALIAAVVCWSVSAALLIKMWSWYHAV</sequence>
<dbReference type="Pfam" id="PF06942">
    <property type="entry name" value="GlpM"/>
    <property type="match status" value="1"/>
</dbReference>
<reference evidence="3" key="2">
    <citation type="submission" date="2013-09" db="EMBL/GenBank/DDBJ databases">
        <authorList>
            <person name="Wang G."/>
            <person name="Yang Y."/>
            <person name="Su Y."/>
        </authorList>
    </citation>
    <scope>NUCLEOTIDE SEQUENCE</scope>
    <source>
        <strain evidence="3">ATCC 39006</strain>
    </source>
</reference>
<proteinExistence type="predicted"/>
<dbReference type="STRING" id="104623.Ser39006_02189"/>
<reference evidence="2 5" key="3">
    <citation type="submission" date="2017-11" db="EMBL/GenBank/DDBJ databases">
        <title>Complete genome sequence of Serratia sp. ATCC 39006 LacA.</title>
        <authorList>
            <person name="Hampton H.G."/>
            <person name="Jackson S.A."/>
            <person name="Jauregui R."/>
            <person name="Poulter G.T.M."/>
            <person name="Salmond G.P.C."/>
            <person name="Fineran P.C."/>
        </authorList>
    </citation>
    <scope>NUCLEOTIDE SEQUENCE [LARGE SCALE GENOMIC DNA]</scope>
    <source>
        <strain evidence="2 5">ATCC 39006</strain>
    </source>
</reference>
<keyword evidence="1" id="KW-0812">Transmembrane</keyword>
<accession>A0A2I5T9L9</accession>
<keyword evidence="1" id="KW-1133">Transmembrane helix</keyword>
<dbReference type="KEGG" id="sera:Ser39006_016480"/>
<reference evidence="3" key="4">
    <citation type="submission" date="2017-11" db="EMBL/GenBank/DDBJ databases">
        <title>Complete genome sequence of Serratia sp. ATCC 39006.</title>
        <authorList>
            <person name="Hampton H.G."/>
            <person name="Jackson S.A."/>
            <person name="Jauregui R."/>
            <person name="Poulter G.T.M."/>
            <person name="Salmond G.P.C."/>
            <person name="Fineran P.C."/>
        </authorList>
    </citation>
    <scope>NUCLEOTIDE SEQUENCE</scope>
    <source>
        <strain evidence="3">ATCC 39006</strain>
    </source>
</reference>
<dbReference type="Proteomes" id="UP000233778">
    <property type="component" value="Chromosome"/>
</dbReference>
<protein>
    <submittedName>
        <fullName evidence="3">GlpM family protein</fullName>
    </submittedName>
</protein>
<dbReference type="EMBL" id="CP025084">
    <property type="protein sequence ID" value="AUH05586.1"/>
    <property type="molecule type" value="Genomic_DNA"/>
</dbReference>
<keyword evidence="1" id="KW-0472">Membrane</keyword>